<feature type="transmembrane region" description="Helical" evidence="1">
    <location>
        <begin position="20"/>
        <end position="41"/>
    </location>
</feature>
<organism evidence="2 3">
    <name type="scientific">Chryseobacterium pennipullorum</name>
    <dbReference type="NCBI Taxonomy" id="2258963"/>
    <lineage>
        <taxon>Bacteria</taxon>
        <taxon>Pseudomonadati</taxon>
        <taxon>Bacteroidota</taxon>
        <taxon>Flavobacteriia</taxon>
        <taxon>Flavobacteriales</taxon>
        <taxon>Weeksellaceae</taxon>
        <taxon>Chryseobacterium group</taxon>
        <taxon>Chryseobacterium</taxon>
    </lineage>
</organism>
<sequence length="64" mass="8102">MNKFTQMRKKIYTTRVLHRFFLLIFYFQTVYYQLFIFWFQIMGKIYDKRVDQQLIVKISLISLH</sequence>
<accession>A0A3D9B2Q0</accession>
<evidence type="ECO:0000256" key="1">
    <source>
        <dbReference type="SAM" id="Phobius"/>
    </source>
</evidence>
<proteinExistence type="predicted"/>
<reference evidence="2 3" key="1">
    <citation type="submission" date="2018-06" db="EMBL/GenBank/DDBJ databases">
        <title>Novel Chryseobacterium species.</title>
        <authorList>
            <person name="Newman J."/>
            <person name="Hugo C."/>
            <person name="Oosthuizen L."/>
            <person name="Charimba G."/>
        </authorList>
    </citation>
    <scope>NUCLEOTIDE SEQUENCE [LARGE SCALE GENOMIC DNA]</scope>
    <source>
        <strain evidence="2 3">7_F195</strain>
    </source>
</reference>
<dbReference type="AlphaFoldDB" id="A0A3D9B2Q0"/>
<evidence type="ECO:0000313" key="3">
    <source>
        <dbReference type="Proteomes" id="UP000256257"/>
    </source>
</evidence>
<keyword evidence="3" id="KW-1185">Reference proteome</keyword>
<name>A0A3D9B2Q0_9FLAO</name>
<protein>
    <submittedName>
        <fullName evidence="2">Uncharacterized protein</fullName>
    </submittedName>
</protein>
<gene>
    <name evidence="2" type="ORF">DRF67_10475</name>
</gene>
<keyword evidence="1" id="KW-0812">Transmembrane</keyword>
<evidence type="ECO:0000313" key="2">
    <source>
        <dbReference type="EMBL" id="REC47462.1"/>
    </source>
</evidence>
<keyword evidence="1" id="KW-1133">Transmembrane helix</keyword>
<dbReference type="EMBL" id="QNVV01000008">
    <property type="protein sequence ID" value="REC47462.1"/>
    <property type="molecule type" value="Genomic_DNA"/>
</dbReference>
<comment type="caution">
    <text evidence="2">The sequence shown here is derived from an EMBL/GenBank/DDBJ whole genome shotgun (WGS) entry which is preliminary data.</text>
</comment>
<dbReference type="Proteomes" id="UP000256257">
    <property type="component" value="Unassembled WGS sequence"/>
</dbReference>
<keyword evidence="1" id="KW-0472">Membrane</keyword>